<evidence type="ECO:0000259" key="8">
    <source>
        <dbReference type="PROSITE" id="PS50011"/>
    </source>
</evidence>
<evidence type="ECO:0000313" key="10">
    <source>
        <dbReference type="Proteomes" id="UP001497457"/>
    </source>
</evidence>
<name>A0ABC8Z3I5_9POAL</name>
<dbReference type="FunFam" id="1.10.510.10:FF:000466">
    <property type="entry name" value="MAP kinase kinase kinase18"/>
    <property type="match status" value="1"/>
</dbReference>
<feature type="binding site" evidence="5">
    <location>
        <position position="40"/>
    </location>
    <ligand>
        <name>ATP</name>
        <dbReference type="ChEBI" id="CHEBI:30616"/>
    </ligand>
</feature>
<gene>
    <name evidence="9" type="ORF">URODEC1_LOCUS41131</name>
</gene>
<keyword evidence="2 5" id="KW-0547">Nucleotide-binding</keyword>
<accession>A0ABC8Z3I5</accession>
<dbReference type="SUPFAM" id="SSF56112">
    <property type="entry name" value="Protein kinase-like (PK-like)"/>
    <property type="match status" value="1"/>
</dbReference>
<dbReference type="AlphaFoldDB" id="A0ABC8Z3I5"/>
<feature type="compositionally biased region" description="Acidic residues" evidence="7">
    <location>
        <begin position="296"/>
        <end position="308"/>
    </location>
</feature>
<dbReference type="Proteomes" id="UP001497457">
    <property type="component" value="Chromosome 18b"/>
</dbReference>
<dbReference type="InterPro" id="IPR008271">
    <property type="entry name" value="Ser/Thr_kinase_AS"/>
</dbReference>
<dbReference type="SMART" id="SM00220">
    <property type="entry name" value="S_TKc"/>
    <property type="match status" value="1"/>
</dbReference>
<dbReference type="PROSITE" id="PS00108">
    <property type="entry name" value="PROTEIN_KINASE_ST"/>
    <property type="match status" value="1"/>
</dbReference>
<dbReference type="Gene3D" id="1.10.510.10">
    <property type="entry name" value="Transferase(Phosphotransferase) domain 1"/>
    <property type="match status" value="1"/>
</dbReference>
<evidence type="ECO:0000256" key="1">
    <source>
        <dbReference type="ARBA" id="ARBA00022679"/>
    </source>
</evidence>
<evidence type="ECO:0000256" key="4">
    <source>
        <dbReference type="ARBA" id="ARBA00022840"/>
    </source>
</evidence>
<reference evidence="10" key="1">
    <citation type="submission" date="2024-06" db="EMBL/GenBank/DDBJ databases">
        <authorList>
            <person name="Ryan C."/>
        </authorList>
    </citation>
    <scope>NUCLEOTIDE SEQUENCE [LARGE SCALE GENOMIC DNA]</scope>
</reference>
<organism evidence="9 10">
    <name type="scientific">Urochloa decumbens</name>
    <dbReference type="NCBI Taxonomy" id="240449"/>
    <lineage>
        <taxon>Eukaryota</taxon>
        <taxon>Viridiplantae</taxon>
        <taxon>Streptophyta</taxon>
        <taxon>Embryophyta</taxon>
        <taxon>Tracheophyta</taxon>
        <taxon>Spermatophyta</taxon>
        <taxon>Magnoliopsida</taxon>
        <taxon>Liliopsida</taxon>
        <taxon>Poales</taxon>
        <taxon>Poaceae</taxon>
        <taxon>PACMAD clade</taxon>
        <taxon>Panicoideae</taxon>
        <taxon>Panicodae</taxon>
        <taxon>Paniceae</taxon>
        <taxon>Melinidinae</taxon>
        <taxon>Urochloa</taxon>
    </lineage>
</organism>
<dbReference type="EMBL" id="OZ075128">
    <property type="protein sequence ID" value="CAL4954952.1"/>
    <property type="molecule type" value="Genomic_DNA"/>
</dbReference>
<dbReference type="PANTHER" id="PTHR48011">
    <property type="entry name" value="CCR4-NOT TRANSCRIPTIONAL COMPLEX SUBUNIT CAF120-RELATED"/>
    <property type="match status" value="1"/>
</dbReference>
<keyword evidence="3" id="KW-0418">Kinase</keyword>
<evidence type="ECO:0000313" key="9">
    <source>
        <dbReference type="EMBL" id="CAL4954952.1"/>
    </source>
</evidence>
<feature type="region of interest" description="Disordered" evidence="7">
    <location>
        <begin position="294"/>
        <end position="313"/>
    </location>
</feature>
<feature type="domain" description="Protein kinase" evidence="8">
    <location>
        <begin position="10"/>
        <end position="267"/>
    </location>
</feature>
<dbReference type="GO" id="GO:0005524">
    <property type="term" value="F:ATP binding"/>
    <property type="evidence" value="ECO:0007669"/>
    <property type="project" value="UniProtKB-UniRule"/>
</dbReference>
<dbReference type="InterPro" id="IPR000719">
    <property type="entry name" value="Prot_kinase_dom"/>
</dbReference>
<proteinExistence type="inferred from homology"/>
<reference evidence="9 10" key="2">
    <citation type="submission" date="2024-10" db="EMBL/GenBank/DDBJ databases">
        <authorList>
            <person name="Ryan C."/>
        </authorList>
    </citation>
    <scope>NUCLEOTIDE SEQUENCE [LARGE SCALE GENOMIC DNA]</scope>
</reference>
<dbReference type="InterPro" id="IPR052751">
    <property type="entry name" value="Plant_MAPKKK"/>
</dbReference>
<dbReference type="InterPro" id="IPR017441">
    <property type="entry name" value="Protein_kinase_ATP_BS"/>
</dbReference>
<evidence type="ECO:0000256" key="6">
    <source>
        <dbReference type="RuleBase" id="RU000304"/>
    </source>
</evidence>
<evidence type="ECO:0000256" key="7">
    <source>
        <dbReference type="SAM" id="MobiDB-lite"/>
    </source>
</evidence>
<protein>
    <recommendedName>
        <fullName evidence="8">Protein kinase domain-containing protein</fullName>
    </recommendedName>
</protein>
<dbReference type="CDD" id="cd06606">
    <property type="entry name" value="STKc_MAPKKK"/>
    <property type="match status" value="1"/>
</dbReference>
<keyword evidence="4 5" id="KW-0067">ATP-binding</keyword>
<evidence type="ECO:0000256" key="2">
    <source>
        <dbReference type="ARBA" id="ARBA00022741"/>
    </source>
</evidence>
<dbReference type="PROSITE" id="PS50011">
    <property type="entry name" value="PROTEIN_KINASE_DOM"/>
    <property type="match status" value="1"/>
</dbReference>
<dbReference type="InterPro" id="IPR011009">
    <property type="entry name" value="Kinase-like_dom_sf"/>
</dbReference>
<dbReference type="GO" id="GO:0004674">
    <property type="term" value="F:protein serine/threonine kinase activity"/>
    <property type="evidence" value="ECO:0007669"/>
    <property type="project" value="UniProtKB-KW"/>
</dbReference>
<evidence type="ECO:0000256" key="3">
    <source>
        <dbReference type="ARBA" id="ARBA00022777"/>
    </source>
</evidence>
<keyword evidence="10" id="KW-1185">Reference proteome</keyword>
<dbReference type="PANTHER" id="PTHR48011:SF1">
    <property type="entry name" value="NPK1-RELATED PROTEIN KINASE-LIKE PROTEIN"/>
    <property type="match status" value="1"/>
</dbReference>
<dbReference type="Pfam" id="PF00069">
    <property type="entry name" value="Pkinase"/>
    <property type="match status" value="1"/>
</dbReference>
<keyword evidence="6" id="KW-0723">Serine/threonine-protein kinase</keyword>
<keyword evidence="1" id="KW-0808">Transferase</keyword>
<sequence>MAAAAVSGRWTRVRTLGRGASGAVVSLAADEATGALFAVKSAPACAAGAEQLRREGAILSALRSPHVLPCLGFRASGGAGECQLFLEFAPGGSLADAAARSVGGRLDKRAVRGYAADVARGLAYLHGLSLVHGDVKPANVVLGADGRAKLADFGCARPATELGSASARPLGGTPAFMAPEVARGEEQGPAADVWALGCTVLELATGRAPWSGVRDLLAAVHLIGFTDATPEVPAWMSAEAKDFLARCFVRDPRGRCSAPELLEHPFLAPAGGKAEEEVAASWVSPKSTLDAALWESDSESDDSDDEDHVSESPAQRIKELAAGCSSLPDWDSDDGDWIQVLGEQCEKACNLVPVKEAAKEMAGEDVRRLLLSDVLETEVDFVDADAEGVDPEYSVAVGLAAPSVELCSGSWSHPSVIAVATCRKIEMSKKIFTAKLSPLTAKLKCQRKFLQFALIDYYPIHICDIRIRTAEQRVRCDLRRF</sequence>
<dbReference type="PROSITE" id="PS00107">
    <property type="entry name" value="PROTEIN_KINASE_ATP"/>
    <property type="match status" value="1"/>
</dbReference>
<comment type="similarity">
    <text evidence="6">Belongs to the protein kinase superfamily.</text>
</comment>
<evidence type="ECO:0000256" key="5">
    <source>
        <dbReference type="PROSITE-ProRule" id="PRU10141"/>
    </source>
</evidence>